<gene>
    <name evidence="2" type="ORF">AAF712_005794</name>
</gene>
<name>A0ABR3A2G7_9AGAR</name>
<keyword evidence="1" id="KW-0812">Transmembrane</keyword>
<accession>A0ABR3A2G7</accession>
<proteinExistence type="predicted"/>
<feature type="transmembrane region" description="Helical" evidence="1">
    <location>
        <begin position="475"/>
        <end position="493"/>
    </location>
</feature>
<dbReference type="Proteomes" id="UP001437256">
    <property type="component" value="Unassembled WGS sequence"/>
</dbReference>
<comment type="caution">
    <text evidence="2">The sequence shown here is derived from an EMBL/GenBank/DDBJ whole genome shotgun (WGS) entry which is preliminary data.</text>
</comment>
<keyword evidence="3" id="KW-1185">Reference proteome</keyword>
<dbReference type="EMBL" id="JBBXMP010000028">
    <property type="protein sequence ID" value="KAL0067224.1"/>
    <property type="molecule type" value="Genomic_DNA"/>
</dbReference>
<evidence type="ECO:0000256" key="1">
    <source>
        <dbReference type="SAM" id="Phobius"/>
    </source>
</evidence>
<evidence type="ECO:0000313" key="2">
    <source>
        <dbReference type="EMBL" id="KAL0067224.1"/>
    </source>
</evidence>
<protein>
    <submittedName>
        <fullName evidence="2">Uncharacterized protein</fullName>
    </submittedName>
</protein>
<keyword evidence="1" id="KW-1133">Transmembrane helix</keyword>
<reference evidence="2 3" key="1">
    <citation type="submission" date="2024-05" db="EMBL/GenBank/DDBJ databases">
        <title>A draft genome resource for the thread blight pathogen Marasmius tenuissimus strain MS-2.</title>
        <authorList>
            <person name="Yulfo-Soto G.E."/>
            <person name="Baruah I.K."/>
            <person name="Amoako-Attah I."/>
            <person name="Bukari Y."/>
            <person name="Meinhardt L.W."/>
            <person name="Bailey B.A."/>
            <person name="Cohen S.P."/>
        </authorList>
    </citation>
    <scope>NUCLEOTIDE SEQUENCE [LARGE SCALE GENOMIC DNA]</scope>
    <source>
        <strain evidence="2 3">MS-2</strain>
    </source>
</reference>
<evidence type="ECO:0000313" key="3">
    <source>
        <dbReference type="Proteomes" id="UP001437256"/>
    </source>
</evidence>
<keyword evidence="1" id="KW-0472">Membrane</keyword>
<organism evidence="2 3">
    <name type="scientific">Marasmius tenuissimus</name>
    <dbReference type="NCBI Taxonomy" id="585030"/>
    <lineage>
        <taxon>Eukaryota</taxon>
        <taxon>Fungi</taxon>
        <taxon>Dikarya</taxon>
        <taxon>Basidiomycota</taxon>
        <taxon>Agaricomycotina</taxon>
        <taxon>Agaricomycetes</taxon>
        <taxon>Agaricomycetidae</taxon>
        <taxon>Agaricales</taxon>
        <taxon>Marasmiineae</taxon>
        <taxon>Marasmiaceae</taxon>
        <taxon>Marasmius</taxon>
    </lineage>
</organism>
<sequence length="494" mass="56381">MSLGLEDGPLEFIRKFVPGERADRDWTPSSGLLPQGFNTQNHSQWVAFRDSQRLDKLMELSVSLQPSCVLGAIADITRCLDMMKASKNAYEDTKNQHTRVKFLRFALTSIRVLWDNRMEYLANERDLTTFRFQHTRIHIRRYVNSILEMCLADQPTEYTALSLPALDLYHWLYLVTIDAKERQNPSCELSERIRMKLDGLTMWSTVVPRLFADLPLQTLEHRLLAALVPRSAPLPIQMLRDTASILYNMEPAMICQLRPFFFTCFIKASQGAMYDSLASRGQRNKEEVDRMVSMTIVALDKCLEHRGLLFLDELYQHTAIPGTNLPIPVNGFDRKGELFDVILMSAWSAFNLKKPVYLDFLWKNVEYLTTGGQHLRSTLASDLDATFLRKLYNGIAPKFQEESAFECMKALHAIARLSGVEAGSLPKGVVYGCANYSCRAFCLTRGEKRKAEMFQTCAGCKKALERPQNVVQRKGLGLSMNAIMLGVLVVYYYM</sequence>